<dbReference type="Gene3D" id="3.10.350.10">
    <property type="entry name" value="LysM domain"/>
    <property type="match status" value="3"/>
</dbReference>
<dbReference type="Gene3D" id="2.70.70.10">
    <property type="entry name" value="Glucose Permease (Domain IIA)"/>
    <property type="match status" value="1"/>
</dbReference>
<dbReference type="SUPFAM" id="SSF54106">
    <property type="entry name" value="LysM domain"/>
    <property type="match status" value="1"/>
</dbReference>
<evidence type="ECO:0000256" key="1">
    <source>
        <dbReference type="ARBA" id="ARBA00022729"/>
    </source>
</evidence>
<evidence type="ECO:0000259" key="3">
    <source>
        <dbReference type="PROSITE" id="PS51782"/>
    </source>
</evidence>
<name>A0A073IMB1_9BACT</name>
<dbReference type="SMART" id="SM00257">
    <property type="entry name" value="LysM"/>
    <property type="match status" value="3"/>
</dbReference>
<evidence type="ECO:0000256" key="2">
    <source>
        <dbReference type="SAM" id="SignalP"/>
    </source>
</evidence>
<dbReference type="AlphaFoldDB" id="A0A073IMB1"/>
<evidence type="ECO:0000313" key="5">
    <source>
        <dbReference type="Proteomes" id="UP000027665"/>
    </source>
</evidence>
<dbReference type="STRING" id="2754.EH55_09650"/>
<dbReference type="GeneID" id="90984371"/>
<feature type="domain" description="LysM" evidence="3">
    <location>
        <begin position="139"/>
        <end position="183"/>
    </location>
</feature>
<dbReference type="InterPro" id="IPR050570">
    <property type="entry name" value="Cell_wall_metabolism_enzyme"/>
</dbReference>
<dbReference type="Pfam" id="PF01476">
    <property type="entry name" value="LysM"/>
    <property type="match status" value="3"/>
</dbReference>
<organism evidence="4 5">
    <name type="scientific">Synergistes jonesii</name>
    <dbReference type="NCBI Taxonomy" id="2754"/>
    <lineage>
        <taxon>Bacteria</taxon>
        <taxon>Thermotogati</taxon>
        <taxon>Synergistota</taxon>
        <taxon>Synergistia</taxon>
        <taxon>Synergistales</taxon>
        <taxon>Synergistaceae</taxon>
        <taxon>Synergistes</taxon>
    </lineage>
</organism>
<dbReference type="CDD" id="cd12797">
    <property type="entry name" value="M23_peptidase"/>
    <property type="match status" value="1"/>
</dbReference>
<dbReference type="GO" id="GO:0004222">
    <property type="term" value="F:metalloendopeptidase activity"/>
    <property type="evidence" value="ECO:0007669"/>
    <property type="project" value="TreeGrafter"/>
</dbReference>
<dbReference type="RefSeq" id="WP_051682856.1">
    <property type="nucleotide sequence ID" value="NZ_JMKI01000047.1"/>
</dbReference>
<dbReference type="InterPro" id="IPR011055">
    <property type="entry name" value="Dup_hybrid_motif"/>
</dbReference>
<accession>A0A073IMB1</accession>
<dbReference type="eggNOG" id="COG1388">
    <property type="taxonomic scope" value="Bacteria"/>
</dbReference>
<dbReference type="PANTHER" id="PTHR21666">
    <property type="entry name" value="PEPTIDASE-RELATED"/>
    <property type="match status" value="1"/>
</dbReference>
<dbReference type="PANTHER" id="PTHR21666:SF289">
    <property type="entry name" value="L-ALA--D-GLU ENDOPEPTIDASE"/>
    <property type="match status" value="1"/>
</dbReference>
<dbReference type="InterPro" id="IPR018392">
    <property type="entry name" value="LysM"/>
</dbReference>
<feature type="signal peptide" evidence="2">
    <location>
        <begin position="1"/>
        <end position="36"/>
    </location>
</feature>
<feature type="domain" description="LysM" evidence="3">
    <location>
        <begin position="217"/>
        <end position="264"/>
    </location>
</feature>
<dbReference type="InterPro" id="IPR036779">
    <property type="entry name" value="LysM_dom_sf"/>
</dbReference>
<protein>
    <recommendedName>
        <fullName evidence="3">LysM domain-containing protein</fullName>
    </recommendedName>
</protein>
<dbReference type="PROSITE" id="PS51782">
    <property type="entry name" value="LYSM"/>
    <property type="match status" value="3"/>
</dbReference>
<dbReference type="Proteomes" id="UP000027665">
    <property type="component" value="Unassembled WGS sequence"/>
</dbReference>
<sequence length="474" mass="51193">MKAGNDVQKIKRRKTLCLVIFLIAAVGAAVAFAAKAAEDTGMYWIGFDSEFVAERPEDSMGFFTVDVSDFLNNTAAAPVETPAEADGKEKELVPLAIGPLPSIPTLTDEELKLYGILSKSDGVISSSDKNALDGDIKWTEVVLEPGDTLKSIADEFGISEEDLRMANELKKGEKPSLSEVLYVPDSHEDVEATLLFVKKLQKEEILLAKKGKQIVTTPYIVKEGDTLWGLAGKFDLDVDTIVDANRKILNGNINHLKLGMELRIPNQDGIFVRVSKNDTIAKLADKYGSTADSVMIANALKDEKLVAGKELFLPGGKSIADTEVKITTKKNGRVRSATVKISSGTAVRGFRWPVLGQISSPFGWRRSPFGRRRVFHAGIDIRAPRGTVIKAAASGVVVHSGWMGGYGKTVVISHSSGLTTLYGHCSRLIAKSGARVSQGQTIACVGSTGRSTGNHLHFEVRVGGSPRNPLKYLR</sequence>
<comment type="caution">
    <text evidence="4">The sequence shown here is derived from an EMBL/GenBank/DDBJ whole genome shotgun (WGS) entry which is preliminary data.</text>
</comment>
<dbReference type="SUPFAM" id="SSF51261">
    <property type="entry name" value="Duplicated hybrid motif"/>
    <property type="match status" value="1"/>
</dbReference>
<reference evidence="4 5" key="1">
    <citation type="submission" date="2014-04" db="EMBL/GenBank/DDBJ databases">
        <title>Draft Genome Sequence of Synergistes jonesii.</title>
        <authorList>
            <person name="Coil D.A."/>
            <person name="Eisen J.A."/>
            <person name="Holland-Moritz H.E."/>
        </authorList>
    </citation>
    <scope>NUCLEOTIDE SEQUENCE [LARGE SCALE GENOMIC DNA]</scope>
    <source>
        <strain evidence="4 5">78-1</strain>
    </source>
</reference>
<keyword evidence="1 2" id="KW-0732">Signal</keyword>
<dbReference type="OrthoDB" id="9809488at2"/>
<dbReference type="InterPro" id="IPR016047">
    <property type="entry name" value="M23ase_b-sheet_dom"/>
</dbReference>
<evidence type="ECO:0000313" key="4">
    <source>
        <dbReference type="EMBL" id="KEJ91463.1"/>
    </source>
</evidence>
<proteinExistence type="predicted"/>
<dbReference type="eggNOG" id="COG0739">
    <property type="taxonomic scope" value="Bacteria"/>
</dbReference>
<feature type="domain" description="LysM" evidence="3">
    <location>
        <begin position="270"/>
        <end position="313"/>
    </location>
</feature>
<feature type="chain" id="PRO_5001691321" description="LysM domain-containing protein" evidence="2">
    <location>
        <begin position="37"/>
        <end position="474"/>
    </location>
</feature>
<dbReference type="CDD" id="cd00118">
    <property type="entry name" value="LysM"/>
    <property type="match status" value="3"/>
</dbReference>
<gene>
    <name evidence="4" type="ORF">EH55_09650</name>
</gene>
<dbReference type="Pfam" id="PF01551">
    <property type="entry name" value="Peptidase_M23"/>
    <property type="match status" value="1"/>
</dbReference>
<keyword evidence="5" id="KW-1185">Reference proteome</keyword>
<dbReference type="EMBL" id="JMKI01000047">
    <property type="protein sequence ID" value="KEJ91463.1"/>
    <property type="molecule type" value="Genomic_DNA"/>
</dbReference>